<feature type="region of interest" description="Disordered" evidence="1">
    <location>
        <begin position="1"/>
        <end position="33"/>
    </location>
</feature>
<feature type="compositionally biased region" description="Basic and acidic residues" evidence="1">
    <location>
        <begin position="1"/>
        <end position="14"/>
    </location>
</feature>
<evidence type="ECO:0000313" key="3">
    <source>
        <dbReference type="EMBL" id="TVU39642.1"/>
    </source>
</evidence>
<dbReference type="AlphaFoldDB" id="A0A5J9VT71"/>
<dbReference type="SUPFAM" id="SSF81383">
    <property type="entry name" value="F-box domain"/>
    <property type="match status" value="1"/>
</dbReference>
<dbReference type="Proteomes" id="UP000324897">
    <property type="component" value="Chromosome 4"/>
</dbReference>
<protein>
    <recommendedName>
        <fullName evidence="2">F-box domain-containing protein</fullName>
    </recommendedName>
</protein>
<keyword evidence="4" id="KW-1185">Reference proteome</keyword>
<dbReference type="OrthoDB" id="674834at2759"/>
<dbReference type="InterPro" id="IPR053781">
    <property type="entry name" value="F-box_AtFBL13-like"/>
</dbReference>
<dbReference type="Gene3D" id="3.80.10.10">
    <property type="entry name" value="Ribonuclease Inhibitor"/>
    <property type="match status" value="1"/>
</dbReference>
<comment type="caution">
    <text evidence="3">The sequence shown here is derived from an EMBL/GenBank/DDBJ whole genome shotgun (WGS) entry which is preliminary data.</text>
</comment>
<dbReference type="Pfam" id="PF24758">
    <property type="entry name" value="LRR_At5g56370"/>
    <property type="match status" value="1"/>
</dbReference>
<dbReference type="InterPro" id="IPR001810">
    <property type="entry name" value="F-box_dom"/>
</dbReference>
<proteinExistence type="predicted"/>
<reference evidence="3 4" key="1">
    <citation type="journal article" date="2019" name="Sci. Rep.">
        <title>A high-quality genome of Eragrostis curvula grass provides insights into Poaceae evolution and supports new strategies to enhance forage quality.</title>
        <authorList>
            <person name="Carballo J."/>
            <person name="Santos B.A.C.M."/>
            <person name="Zappacosta D."/>
            <person name="Garbus I."/>
            <person name="Selva J.P."/>
            <person name="Gallo C.A."/>
            <person name="Diaz A."/>
            <person name="Albertini E."/>
            <person name="Caccamo M."/>
            <person name="Echenique V."/>
        </authorList>
    </citation>
    <scope>NUCLEOTIDE SEQUENCE [LARGE SCALE GENOMIC DNA]</scope>
    <source>
        <strain evidence="4">cv. Victoria</strain>
        <tissue evidence="3">Leaf</tissue>
    </source>
</reference>
<dbReference type="InterPro" id="IPR006566">
    <property type="entry name" value="FBD"/>
</dbReference>
<dbReference type="InterPro" id="IPR032675">
    <property type="entry name" value="LRR_dom_sf"/>
</dbReference>
<dbReference type="InterPro" id="IPR036047">
    <property type="entry name" value="F-box-like_dom_sf"/>
</dbReference>
<evidence type="ECO:0000256" key="1">
    <source>
        <dbReference type="SAM" id="MobiDB-lite"/>
    </source>
</evidence>
<dbReference type="Gramene" id="TVU39642">
    <property type="protein sequence ID" value="TVU39642"/>
    <property type="gene ID" value="EJB05_13071"/>
</dbReference>
<dbReference type="PANTHER" id="PTHR32141:SF34">
    <property type="entry name" value="OS12G0558366 PROTEIN"/>
    <property type="match status" value="1"/>
</dbReference>
<dbReference type="EMBL" id="RWGY01000007">
    <property type="protein sequence ID" value="TVU39642.1"/>
    <property type="molecule type" value="Genomic_DNA"/>
</dbReference>
<gene>
    <name evidence="3" type="ORF">EJB05_13071</name>
</gene>
<name>A0A5J9VT71_9POAL</name>
<evidence type="ECO:0000313" key="4">
    <source>
        <dbReference type="Proteomes" id="UP000324897"/>
    </source>
</evidence>
<dbReference type="InterPro" id="IPR055411">
    <property type="entry name" value="LRR_FXL15/At3g58940/PEG3-like"/>
</dbReference>
<dbReference type="Pfam" id="PF08387">
    <property type="entry name" value="FBD"/>
    <property type="match status" value="1"/>
</dbReference>
<sequence length="463" mass="52379">MDDVARAKRRRVDEESSGQELPPGGDTREGHPDLISRLPDEILESIITLLPTNDGGRTQILSRRWRLLWPSAPLNLEARMVSGHEIKQAAYTDGVLRGHKGVVRRLSMLLGVSYPSTILSPRFDKLQEFEMYSRGSLLTLPLSLFRFSPTLRVLCICSEYFVLELPASLESTPQFPNLKQLTFMLVSISEKSLNGLLSRCPVLESLVLDGNTGCRRLRVSSLSLRSLGVSNGERGREGKLEELIVVDAPLLERLIPRIPTCGLVIRVIQAPKLRTLGYLYDDIPTFELGTILLEKMVPVSLSTMTRSVKILALLTSPNLHLVTGLLKCFPCVEKLYIVSYTRITIKNEQDYSPFECLDEHLKFLQITNYEEKSSDINFIKFFVLNARVLESMKFVVRDGKCDAKWIASQHKKLQVNDRASRAARFYFHASKWSSSLVHMKHIHDLTMDPFDGSSCKCHGDIFL</sequence>
<evidence type="ECO:0000259" key="2">
    <source>
        <dbReference type="PROSITE" id="PS50181"/>
    </source>
</evidence>
<dbReference type="SUPFAM" id="SSF52047">
    <property type="entry name" value="RNI-like"/>
    <property type="match status" value="1"/>
</dbReference>
<dbReference type="CDD" id="cd22160">
    <property type="entry name" value="F-box_AtFBL13-like"/>
    <property type="match status" value="1"/>
</dbReference>
<dbReference type="PANTHER" id="PTHR32141">
    <property type="match status" value="1"/>
</dbReference>
<dbReference type="PROSITE" id="PS50181">
    <property type="entry name" value="FBOX"/>
    <property type="match status" value="1"/>
</dbReference>
<organism evidence="3 4">
    <name type="scientific">Eragrostis curvula</name>
    <name type="common">weeping love grass</name>
    <dbReference type="NCBI Taxonomy" id="38414"/>
    <lineage>
        <taxon>Eukaryota</taxon>
        <taxon>Viridiplantae</taxon>
        <taxon>Streptophyta</taxon>
        <taxon>Embryophyta</taxon>
        <taxon>Tracheophyta</taxon>
        <taxon>Spermatophyta</taxon>
        <taxon>Magnoliopsida</taxon>
        <taxon>Liliopsida</taxon>
        <taxon>Poales</taxon>
        <taxon>Poaceae</taxon>
        <taxon>PACMAD clade</taxon>
        <taxon>Chloridoideae</taxon>
        <taxon>Eragrostideae</taxon>
        <taxon>Eragrostidinae</taxon>
        <taxon>Eragrostis</taxon>
    </lineage>
</organism>
<feature type="domain" description="F-box" evidence="2">
    <location>
        <begin position="32"/>
        <end position="68"/>
    </location>
</feature>
<dbReference type="InterPro" id="IPR055302">
    <property type="entry name" value="F-box_dom-containing"/>
</dbReference>
<accession>A0A5J9VT71</accession>
<dbReference type="Pfam" id="PF00646">
    <property type="entry name" value="F-box"/>
    <property type="match status" value="1"/>
</dbReference>